<name>A0A9P5UVQ5_9FUNG</name>
<accession>A0A9P5UVQ5</accession>
<dbReference type="Proteomes" id="UP000748756">
    <property type="component" value="Unassembled WGS sequence"/>
</dbReference>
<feature type="compositionally biased region" description="Basic residues" evidence="1">
    <location>
        <begin position="134"/>
        <end position="147"/>
    </location>
</feature>
<reference evidence="2" key="1">
    <citation type="journal article" date="2020" name="Fungal Divers.">
        <title>Resolving the Mortierellaceae phylogeny through synthesis of multi-gene phylogenetics and phylogenomics.</title>
        <authorList>
            <person name="Vandepol N."/>
            <person name="Liber J."/>
            <person name="Desiro A."/>
            <person name="Na H."/>
            <person name="Kennedy M."/>
            <person name="Barry K."/>
            <person name="Grigoriev I.V."/>
            <person name="Miller A.N."/>
            <person name="O'Donnell K."/>
            <person name="Stajich J.E."/>
            <person name="Bonito G."/>
        </authorList>
    </citation>
    <scope>NUCLEOTIDE SEQUENCE</scope>
    <source>
        <strain evidence="2">NRRL 6426</strain>
    </source>
</reference>
<feature type="region of interest" description="Disordered" evidence="1">
    <location>
        <begin position="1"/>
        <end position="87"/>
    </location>
</feature>
<feature type="compositionally biased region" description="Basic residues" evidence="1">
    <location>
        <begin position="19"/>
        <end position="41"/>
    </location>
</feature>
<evidence type="ECO:0000313" key="2">
    <source>
        <dbReference type="EMBL" id="KAF9120851.1"/>
    </source>
</evidence>
<comment type="caution">
    <text evidence="2">The sequence shown here is derived from an EMBL/GenBank/DDBJ whole genome shotgun (WGS) entry which is preliminary data.</text>
</comment>
<dbReference type="AlphaFoldDB" id="A0A9P5UVQ5"/>
<dbReference type="OrthoDB" id="10020333at2759"/>
<dbReference type="EMBL" id="JAAAUQ010002786">
    <property type="protein sequence ID" value="KAF9120851.1"/>
    <property type="molecule type" value="Genomic_DNA"/>
</dbReference>
<organism evidence="2 3">
    <name type="scientific">Linnemannia schmuckeri</name>
    <dbReference type="NCBI Taxonomy" id="64567"/>
    <lineage>
        <taxon>Eukaryota</taxon>
        <taxon>Fungi</taxon>
        <taxon>Fungi incertae sedis</taxon>
        <taxon>Mucoromycota</taxon>
        <taxon>Mortierellomycotina</taxon>
        <taxon>Mortierellomycetes</taxon>
        <taxon>Mortierellales</taxon>
        <taxon>Mortierellaceae</taxon>
        <taxon>Linnemannia</taxon>
    </lineage>
</organism>
<proteinExistence type="predicted"/>
<evidence type="ECO:0000313" key="3">
    <source>
        <dbReference type="Proteomes" id="UP000748756"/>
    </source>
</evidence>
<protein>
    <submittedName>
        <fullName evidence="2">Uncharacterized protein</fullName>
    </submittedName>
</protein>
<keyword evidence="3" id="KW-1185">Reference proteome</keyword>
<gene>
    <name evidence="2" type="ORF">BG015_005959</name>
</gene>
<sequence length="207" mass="23258">KKNKDRYHRDKETDELTPRHKKQGGGNGRSRRGGGKIKRPVRAPARPPRPPPRSQGRSPACVPRILGMIPNGFNPWSTRTDSTEGNSFQTFSWVGDLLLQNHDVNTEPQGDADGLDTREDMVSLTKKIEGREGGKKKKHKSKGKDKKPRPDQNTDEIAGGAQSDLTRDLSDGRYRLVVKVLKPWGVRGRASDVERWSSPIIVIKRRK</sequence>
<feature type="non-terminal residue" evidence="2">
    <location>
        <position position="1"/>
    </location>
</feature>
<feature type="compositionally biased region" description="Polar residues" evidence="1">
    <location>
        <begin position="74"/>
        <end position="87"/>
    </location>
</feature>
<evidence type="ECO:0000256" key="1">
    <source>
        <dbReference type="SAM" id="MobiDB-lite"/>
    </source>
</evidence>
<feature type="region of interest" description="Disordered" evidence="1">
    <location>
        <begin position="126"/>
        <end position="166"/>
    </location>
</feature>
<feature type="compositionally biased region" description="Basic and acidic residues" evidence="1">
    <location>
        <begin position="7"/>
        <end position="18"/>
    </location>
</feature>